<dbReference type="InterPro" id="IPR050054">
    <property type="entry name" value="UPRTase/APRTase"/>
</dbReference>
<name>A0ABP5DFD2_9PSEU</name>
<protein>
    <recommendedName>
        <fullName evidence="6 11">Adenine phosphoribosyltransferase</fullName>
        <shortName evidence="11">APRT</shortName>
        <ecNumber evidence="6 11">2.4.2.7</ecNumber>
    </recommendedName>
</protein>
<evidence type="ECO:0000256" key="5">
    <source>
        <dbReference type="ARBA" id="ARBA00008391"/>
    </source>
</evidence>
<comment type="pathway">
    <text evidence="4 11">Purine metabolism; AMP biosynthesis via salvage pathway; AMP from adenine: step 1/1.</text>
</comment>
<reference evidence="14" key="1">
    <citation type="journal article" date="2019" name="Int. J. Syst. Evol. Microbiol.">
        <title>The Global Catalogue of Microorganisms (GCM) 10K type strain sequencing project: providing services to taxonomists for standard genome sequencing and annotation.</title>
        <authorList>
            <consortium name="The Broad Institute Genomics Platform"/>
            <consortium name="The Broad Institute Genome Sequencing Center for Infectious Disease"/>
            <person name="Wu L."/>
            <person name="Ma J."/>
        </authorList>
    </citation>
    <scope>NUCLEOTIDE SEQUENCE [LARGE SCALE GENOMIC DNA]</scope>
    <source>
        <strain evidence="14">JCM 14545</strain>
    </source>
</reference>
<evidence type="ECO:0000256" key="10">
    <source>
        <dbReference type="ARBA" id="ARBA00022726"/>
    </source>
</evidence>
<evidence type="ECO:0000256" key="1">
    <source>
        <dbReference type="ARBA" id="ARBA00000868"/>
    </source>
</evidence>
<gene>
    <name evidence="11" type="primary">apt</name>
    <name evidence="13" type="ORF">GCM10009754_64370</name>
</gene>
<keyword evidence="9 11" id="KW-0808">Transferase</keyword>
<evidence type="ECO:0000256" key="8">
    <source>
        <dbReference type="ARBA" id="ARBA00022676"/>
    </source>
</evidence>
<evidence type="ECO:0000313" key="14">
    <source>
        <dbReference type="Proteomes" id="UP001501116"/>
    </source>
</evidence>
<proteinExistence type="inferred from homology"/>
<evidence type="ECO:0000256" key="3">
    <source>
        <dbReference type="ARBA" id="ARBA00004496"/>
    </source>
</evidence>
<evidence type="ECO:0000256" key="4">
    <source>
        <dbReference type="ARBA" id="ARBA00004659"/>
    </source>
</evidence>
<comment type="catalytic activity">
    <reaction evidence="1 11">
        <text>AMP + diphosphate = 5-phospho-alpha-D-ribose 1-diphosphate + adenine</text>
        <dbReference type="Rhea" id="RHEA:16609"/>
        <dbReference type="ChEBI" id="CHEBI:16708"/>
        <dbReference type="ChEBI" id="CHEBI:33019"/>
        <dbReference type="ChEBI" id="CHEBI:58017"/>
        <dbReference type="ChEBI" id="CHEBI:456215"/>
        <dbReference type="EC" id="2.4.2.7"/>
    </reaction>
</comment>
<dbReference type="InterPro" id="IPR000836">
    <property type="entry name" value="PRTase_dom"/>
</dbReference>
<evidence type="ECO:0000256" key="2">
    <source>
        <dbReference type="ARBA" id="ARBA00003968"/>
    </source>
</evidence>
<dbReference type="EC" id="2.4.2.7" evidence="6 11"/>
<evidence type="ECO:0000256" key="9">
    <source>
        <dbReference type="ARBA" id="ARBA00022679"/>
    </source>
</evidence>
<comment type="subcellular location">
    <subcellularLocation>
        <location evidence="3 11">Cytoplasm</location>
    </subcellularLocation>
</comment>
<comment type="similarity">
    <text evidence="5 11">Belongs to the purine/pyrimidine phosphoribosyltransferase family.</text>
</comment>
<dbReference type="RefSeq" id="WP_344427537.1">
    <property type="nucleotide sequence ID" value="NZ_BAAANN010000031.1"/>
</dbReference>
<dbReference type="SUPFAM" id="SSF53271">
    <property type="entry name" value="PRTase-like"/>
    <property type="match status" value="1"/>
</dbReference>
<dbReference type="HAMAP" id="MF_00004">
    <property type="entry name" value="Aden_phosphoribosyltr"/>
    <property type="match status" value="1"/>
</dbReference>
<comment type="caution">
    <text evidence="13">The sequence shown here is derived from an EMBL/GenBank/DDBJ whole genome shotgun (WGS) entry which is preliminary data.</text>
</comment>
<evidence type="ECO:0000256" key="7">
    <source>
        <dbReference type="ARBA" id="ARBA00022490"/>
    </source>
</evidence>
<evidence type="ECO:0000313" key="13">
    <source>
        <dbReference type="EMBL" id="GAA1979277.1"/>
    </source>
</evidence>
<organism evidence="13 14">
    <name type="scientific">Amycolatopsis minnesotensis</name>
    <dbReference type="NCBI Taxonomy" id="337894"/>
    <lineage>
        <taxon>Bacteria</taxon>
        <taxon>Bacillati</taxon>
        <taxon>Actinomycetota</taxon>
        <taxon>Actinomycetes</taxon>
        <taxon>Pseudonocardiales</taxon>
        <taxon>Pseudonocardiaceae</taxon>
        <taxon>Amycolatopsis</taxon>
    </lineage>
</organism>
<keyword evidence="7 11" id="KW-0963">Cytoplasm</keyword>
<feature type="domain" description="Phosphoribosyltransferase" evidence="12">
    <location>
        <begin position="57"/>
        <end position="153"/>
    </location>
</feature>
<dbReference type="InterPro" id="IPR005764">
    <property type="entry name" value="Ade_phspho_trans"/>
</dbReference>
<evidence type="ECO:0000256" key="11">
    <source>
        <dbReference type="HAMAP-Rule" id="MF_00004"/>
    </source>
</evidence>
<dbReference type="Proteomes" id="UP001501116">
    <property type="component" value="Unassembled WGS sequence"/>
</dbReference>
<keyword evidence="14" id="KW-1185">Reference proteome</keyword>
<dbReference type="InterPro" id="IPR029057">
    <property type="entry name" value="PRTase-like"/>
</dbReference>
<sequence>MALDKVDAALGLITEIDGFPEPGVRFRDLSPLFADAAGFSTVVDALASTIEPEVGLLAAVEARGFVLAAAVGYAAGLGVVLVRKPGKLPAVAGRVDYELEYGTASLELPAGVVAPGQRIQVVDDVLATGGTVKAACALLEKAGAAVAGVSVVLELAGLGGRATLGDRVVRALSTV</sequence>
<accession>A0ABP5DFD2</accession>
<keyword evidence="8 11" id="KW-0328">Glycosyltransferase</keyword>
<dbReference type="Pfam" id="PF00156">
    <property type="entry name" value="Pribosyltran"/>
    <property type="match status" value="1"/>
</dbReference>
<dbReference type="NCBIfam" id="NF002636">
    <property type="entry name" value="PRK02304.1-5"/>
    <property type="match status" value="1"/>
</dbReference>
<comment type="function">
    <text evidence="2 11">Catalyzes a salvage reaction resulting in the formation of AMP, that is energically less costly than de novo synthesis.</text>
</comment>
<dbReference type="CDD" id="cd06223">
    <property type="entry name" value="PRTases_typeI"/>
    <property type="match status" value="1"/>
</dbReference>
<comment type="subunit">
    <text evidence="11">Homodimer.</text>
</comment>
<dbReference type="PANTHER" id="PTHR32315:SF3">
    <property type="entry name" value="ADENINE PHOSPHORIBOSYLTRANSFERASE"/>
    <property type="match status" value="1"/>
</dbReference>
<dbReference type="GO" id="GO:0016757">
    <property type="term" value="F:glycosyltransferase activity"/>
    <property type="evidence" value="ECO:0007669"/>
    <property type="project" value="UniProtKB-KW"/>
</dbReference>
<evidence type="ECO:0000256" key="6">
    <source>
        <dbReference type="ARBA" id="ARBA00011893"/>
    </source>
</evidence>
<evidence type="ECO:0000259" key="12">
    <source>
        <dbReference type="Pfam" id="PF00156"/>
    </source>
</evidence>
<dbReference type="PANTHER" id="PTHR32315">
    <property type="entry name" value="ADENINE PHOSPHORIBOSYLTRANSFERASE"/>
    <property type="match status" value="1"/>
</dbReference>
<dbReference type="Gene3D" id="3.40.50.2020">
    <property type="match status" value="1"/>
</dbReference>
<dbReference type="EMBL" id="BAAANN010000031">
    <property type="protein sequence ID" value="GAA1979277.1"/>
    <property type="molecule type" value="Genomic_DNA"/>
</dbReference>
<keyword evidence="10 11" id="KW-0660">Purine salvage</keyword>